<dbReference type="VEuPathDB" id="FungiDB:H257_11145"/>
<accession>W4G573</accession>
<dbReference type="AlphaFoldDB" id="W4G573"/>
<protein>
    <submittedName>
        <fullName evidence="1">Uncharacterized protein</fullName>
    </submittedName>
</protein>
<dbReference type="OrthoDB" id="60666at2759"/>
<proteinExistence type="predicted"/>
<dbReference type="EMBL" id="KI913145">
    <property type="protein sequence ID" value="ETV74179.1"/>
    <property type="molecule type" value="Genomic_DNA"/>
</dbReference>
<organism evidence="1">
    <name type="scientific">Aphanomyces astaci</name>
    <name type="common">Crayfish plague agent</name>
    <dbReference type="NCBI Taxonomy" id="112090"/>
    <lineage>
        <taxon>Eukaryota</taxon>
        <taxon>Sar</taxon>
        <taxon>Stramenopiles</taxon>
        <taxon>Oomycota</taxon>
        <taxon>Saprolegniomycetes</taxon>
        <taxon>Saprolegniales</taxon>
        <taxon>Verrucalvaceae</taxon>
        <taxon>Aphanomyces</taxon>
    </lineage>
</organism>
<reference evidence="1" key="1">
    <citation type="submission" date="2013-12" db="EMBL/GenBank/DDBJ databases">
        <title>The Genome Sequence of Aphanomyces astaci APO3.</title>
        <authorList>
            <consortium name="The Broad Institute Genomics Platform"/>
            <person name="Russ C."/>
            <person name="Tyler B."/>
            <person name="van West P."/>
            <person name="Dieguez-Uribeondo J."/>
            <person name="Young S.K."/>
            <person name="Zeng Q."/>
            <person name="Gargeya S."/>
            <person name="Fitzgerald M."/>
            <person name="Abouelleil A."/>
            <person name="Alvarado L."/>
            <person name="Chapman S.B."/>
            <person name="Gainer-Dewar J."/>
            <person name="Goldberg J."/>
            <person name="Griggs A."/>
            <person name="Gujja S."/>
            <person name="Hansen M."/>
            <person name="Howarth C."/>
            <person name="Imamovic A."/>
            <person name="Ireland A."/>
            <person name="Larimer J."/>
            <person name="McCowan C."/>
            <person name="Murphy C."/>
            <person name="Pearson M."/>
            <person name="Poon T.W."/>
            <person name="Priest M."/>
            <person name="Roberts A."/>
            <person name="Saif S."/>
            <person name="Shea T."/>
            <person name="Sykes S."/>
            <person name="Wortman J."/>
            <person name="Nusbaum C."/>
            <person name="Birren B."/>
        </authorList>
    </citation>
    <scope>NUCLEOTIDE SEQUENCE [LARGE SCALE GENOMIC DNA]</scope>
    <source>
        <strain evidence="1">APO3</strain>
    </source>
</reference>
<dbReference type="RefSeq" id="XP_009836285.1">
    <property type="nucleotide sequence ID" value="XM_009837983.1"/>
</dbReference>
<evidence type="ECO:0000313" key="1">
    <source>
        <dbReference type="EMBL" id="ETV74179.1"/>
    </source>
</evidence>
<gene>
    <name evidence="1" type="ORF">H257_11145</name>
</gene>
<name>W4G573_APHAT</name>
<sequence>MASNIGGASSASPDEVLMIVDKILARRQFFREKQRKYCGKKNADSAAMKAELVQLESVLDDIQATRPVSVAPREASDGPLSWHSIAIVFKREAHRVLTDRQSLVTQTQEYHSLMHAMQCFVVMNIPPPMSCRRNEDAWHSATLMADPRARNLAKEWLTQQMYHNMHEPFALLPAMSYDDEDCFHIDVRMSDDVDPFRRLGTTQCMCPGTVHMFRRLVESNIQSVMFLHPDDTAKECTGNTRLLHTTTSKGIFVNSLQGHFIEADRFIMVMRQVEHDEVHVCHPQHKQRHLRSWTEVRQVSPSHISVRVVSHASHLFRPATGFLSVDELAALRGIDVTDVDDGLKDEYVRRQLIQREYAEFLPWRQRLIDLMHRHRTKN</sequence>
<dbReference type="GeneID" id="20813141"/>